<evidence type="ECO:0000313" key="17">
    <source>
        <dbReference type="Proteomes" id="UP000006055"/>
    </source>
</evidence>
<evidence type="ECO:0000259" key="13">
    <source>
        <dbReference type="Pfam" id="PF00905"/>
    </source>
</evidence>
<dbReference type="GO" id="GO:0006508">
    <property type="term" value="P:proteolysis"/>
    <property type="evidence" value="ECO:0007669"/>
    <property type="project" value="UniProtKB-KW"/>
</dbReference>
<dbReference type="Pfam" id="PF00912">
    <property type="entry name" value="Transgly"/>
    <property type="match status" value="1"/>
</dbReference>
<proteinExistence type="inferred from homology"/>
<keyword evidence="4 16" id="KW-0121">Carboxypeptidase</keyword>
<evidence type="ECO:0000256" key="6">
    <source>
        <dbReference type="ARBA" id="ARBA00022676"/>
    </source>
</evidence>
<feature type="domain" description="Penicillin-binding C-terminal" evidence="15">
    <location>
        <begin position="684"/>
        <end position="757"/>
    </location>
</feature>
<dbReference type="PATRIC" id="fig|706587.4.peg.4742"/>
<keyword evidence="12" id="KW-1133">Transmembrane helix</keyword>
<dbReference type="PANTHER" id="PTHR32282">
    <property type="entry name" value="BINDING PROTEIN TRANSPEPTIDASE, PUTATIVE-RELATED"/>
    <property type="match status" value="1"/>
</dbReference>
<dbReference type="SUPFAM" id="SSF56601">
    <property type="entry name" value="beta-lactamase/transpeptidase-like"/>
    <property type="match status" value="1"/>
</dbReference>
<dbReference type="GO" id="GO:0030288">
    <property type="term" value="C:outer membrane-bounded periplasmic space"/>
    <property type="evidence" value="ECO:0007669"/>
    <property type="project" value="TreeGrafter"/>
</dbReference>
<accession>I4CB79</accession>
<dbReference type="Gene3D" id="3.40.710.10">
    <property type="entry name" value="DD-peptidase/beta-lactamase superfamily"/>
    <property type="match status" value="1"/>
</dbReference>
<evidence type="ECO:0000256" key="4">
    <source>
        <dbReference type="ARBA" id="ARBA00022645"/>
    </source>
</evidence>
<keyword evidence="17" id="KW-1185">Reference proteome</keyword>
<evidence type="ECO:0000256" key="5">
    <source>
        <dbReference type="ARBA" id="ARBA00022670"/>
    </source>
</evidence>
<comment type="catalytic activity">
    <reaction evidence="11">
        <text>[GlcNAc-(1-&gt;4)-Mur2Ac(oyl-L-Ala-gamma-D-Glu-L-Lys-D-Ala-D-Ala)](n)-di-trans,octa-cis-undecaprenyl diphosphate + beta-D-GlcNAc-(1-&gt;4)-Mur2Ac(oyl-L-Ala-gamma-D-Glu-L-Lys-D-Ala-D-Ala)-di-trans,octa-cis-undecaprenyl diphosphate = [GlcNAc-(1-&gt;4)-Mur2Ac(oyl-L-Ala-gamma-D-Glu-L-Lys-D-Ala-D-Ala)](n+1)-di-trans,octa-cis-undecaprenyl diphosphate + di-trans,octa-cis-undecaprenyl diphosphate + H(+)</text>
        <dbReference type="Rhea" id="RHEA:23708"/>
        <dbReference type="Rhea" id="RHEA-COMP:9602"/>
        <dbReference type="Rhea" id="RHEA-COMP:9603"/>
        <dbReference type="ChEBI" id="CHEBI:15378"/>
        <dbReference type="ChEBI" id="CHEBI:58405"/>
        <dbReference type="ChEBI" id="CHEBI:60033"/>
        <dbReference type="ChEBI" id="CHEBI:78435"/>
        <dbReference type="EC" id="2.4.99.28"/>
    </reaction>
</comment>
<gene>
    <name evidence="16" type="ordered locus">Desti_4183</name>
</gene>
<evidence type="ECO:0000256" key="8">
    <source>
        <dbReference type="ARBA" id="ARBA00022801"/>
    </source>
</evidence>
<dbReference type="EC" id="2.4.99.28" evidence="10"/>
<keyword evidence="6" id="KW-0328">Glycosyltransferase</keyword>
<feature type="domain" description="Penicillin-binding protein transpeptidase" evidence="13">
    <location>
        <begin position="317"/>
        <end position="549"/>
    </location>
</feature>
<evidence type="ECO:0000259" key="15">
    <source>
        <dbReference type="Pfam" id="PF06832"/>
    </source>
</evidence>
<dbReference type="Pfam" id="PF00905">
    <property type="entry name" value="Transpeptidase"/>
    <property type="match status" value="1"/>
</dbReference>
<dbReference type="InterPro" id="IPR001460">
    <property type="entry name" value="PCN-bd_Tpept"/>
</dbReference>
<dbReference type="Gene3D" id="1.10.3810.10">
    <property type="entry name" value="Biosynthetic peptidoglycan transglycosylase-like"/>
    <property type="match status" value="1"/>
</dbReference>
<dbReference type="InterPro" id="IPR036950">
    <property type="entry name" value="PBP_transglycosylase"/>
</dbReference>
<dbReference type="Pfam" id="PF06832">
    <property type="entry name" value="BiPBP_C"/>
    <property type="match status" value="1"/>
</dbReference>
<dbReference type="RefSeq" id="WP_014811942.1">
    <property type="nucleotide sequence ID" value="NC_018025.1"/>
</dbReference>
<dbReference type="eggNOG" id="COG4953">
    <property type="taxonomic scope" value="Bacteria"/>
</dbReference>
<evidence type="ECO:0000256" key="11">
    <source>
        <dbReference type="ARBA" id="ARBA00049902"/>
    </source>
</evidence>
<evidence type="ECO:0000256" key="2">
    <source>
        <dbReference type="ARBA" id="ARBA00007090"/>
    </source>
</evidence>
<dbReference type="InterPro" id="IPR001264">
    <property type="entry name" value="Glyco_trans_51"/>
</dbReference>
<dbReference type="HOGENOM" id="CLU_006354_7_1_7"/>
<reference evidence="17" key="1">
    <citation type="submission" date="2012-06" db="EMBL/GenBank/DDBJ databases">
        <title>Complete sequence of chromosome of Desulfomonile tiedjei DSM 6799.</title>
        <authorList>
            <person name="Lucas S."/>
            <person name="Copeland A."/>
            <person name="Lapidus A."/>
            <person name="Glavina del Rio T."/>
            <person name="Dalin E."/>
            <person name="Tice H."/>
            <person name="Bruce D."/>
            <person name="Goodwin L."/>
            <person name="Pitluck S."/>
            <person name="Peters L."/>
            <person name="Ovchinnikova G."/>
            <person name="Zeytun A."/>
            <person name="Lu M."/>
            <person name="Kyrpides N."/>
            <person name="Mavromatis K."/>
            <person name="Ivanova N."/>
            <person name="Brettin T."/>
            <person name="Detter J.C."/>
            <person name="Han C."/>
            <person name="Larimer F."/>
            <person name="Land M."/>
            <person name="Hauser L."/>
            <person name="Markowitz V."/>
            <person name="Cheng J.-F."/>
            <person name="Hugenholtz P."/>
            <person name="Woyke T."/>
            <person name="Wu D."/>
            <person name="Spring S."/>
            <person name="Schroeder M."/>
            <person name="Brambilla E."/>
            <person name="Klenk H.-P."/>
            <person name="Eisen J.A."/>
        </authorList>
    </citation>
    <scope>NUCLEOTIDE SEQUENCE [LARGE SCALE GENOMIC DNA]</scope>
    <source>
        <strain evidence="17">ATCC 49306 / DSM 6799 / DCB-1</strain>
    </source>
</reference>
<sequence>MNEASLKKKISIQYILLGGSVLLLFTCVLGYMLLPDYRNALEEQREKAGVVITDRNGQILRILPDANDHLTIWYSIDSIPDIVKTCFIVSEDKRFRYHPGFDPIAIIRAVQSNIARGKTVSGASTITQQVVRLIEPRPRTIRSKIIEFICALKMEMQLSKDRILELHLNLSPMGRNIYGVGLASRTYFGKDLQSVNVAEAAALAVLPRSPSRFNPRWQSGQRMLVAEKDRLLTTMTELGLLSNQSLAVMVGPVIRFVNRPLPLEAPHLVDLVMARGGRQTGNVRTTIDLDLQKSSEQIVRSHKTRLHRMGISQVGLMIASVNPGEVLTLMGSLDYSEKDLGYNNAVVALRSAGSTLKPFLYALSLERGMQPSEEIPDTFRSYRTPHGDYLPFNADRRWYGPVSLRSALGNSLNIPAVKTIRELGIKDFYELLGSLQLCNPKIADSEEYGLGLAIGNIEVSLFRLVQAYRVFATQGLFGQLAFIAGETQPGPSASRVFSKESSYLVTHILSDPAARLLTFGNPDYLDFKFPVALKTGTSSKYKDCWIVAYTSRHVIGLWGGNFSGAPGSGASAAALGPILKELIVHLYSAEEPEAFPRPEGLEETTICWMSGKIARPDCPYTTKELVRTSETPGKCELNHENDRHDLASTYAHWLNRRETQQGSGRYRLMRSMHDPTNTIIDKFSSARGKGIEIVSPHNHDCFILSPHNSRKVLFRAIPRPAVDYVTWLLNGTEVARTPAPYEFAWEMSRGTYTVLAVTPYKNAARIVIHVE</sequence>
<evidence type="ECO:0000256" key="1">
    <source>
        <dbReference type="ARBA" id="ARBA00004752"/>
    </source>
</evidence>
<keyword evidence="7" id="KW-0808">Transferase</keyword>
<dbReference type="GO" id="GO:0008658">
    <property type="term" value="F:penicillin binding"/>
    <property type="evidence" value="ECO:0007669"/>
    <property type="project" value="InterPro"/>
</dbReference>
<feature type="domain" description="Glycosyl transferase family 51" evidence="14">
    <location>
        <begin position="68"/>
        <end position="235"/>
    </location>
</feature>
<evidence type="ECO:0000256" key="10">
    <source>
        <dbReference type="ARBA" id="ARBA00044770"/>
    </source>
</evidence>
<dbReference type="InterPro" id="IPR023346">
    <property type="entry name" value="Lysozyme-like_dom_sf"/>
</dbReference>
<dbReference type="KEGG" id="dti:Desti_4183"/>
<organism evidence="16 17">
    <name type="scientific">Desulfomonile tiedjei (strain ATCC 49306 / DSM 6799 / DCB-1)</name>
    <dbReference type="NCBI Taxonomy" id="706587"/>
    <lineage>
        <taxon>Bacteria</taxon>
        <taxon>Pseudomonadati</taxon>
        <taxon>Thermodesulfobacteriota</taxon>
        <taxon>Desulfomonilia</taxon>
        <taxon>Desulfomonilales</taxon>
        <taxon>Desulfomonilaceae</taxon>
        <taxon>Desulfomonile</taxon>
    </lineage>
</organism>
<dbReference type="InterPro" id="IPR050396">
    <property type="entry name" value="Glycosyltr_51/Transpeptidase"/>
</dbReference>
<protein>
    <recommendedName>
        <fullName evidence="10">peptidoglycan glycosyltransferase</fullName>
        <ecNumber evidence="10">2.4.99.28</ecNumber>
    </recommendedName>
</protein>
<comment type="similarity">
    <text evidence="2">In the C-terminal section; belongs to the transpeptidase family.</text>
</comment>
<dbReference type="AlphaFoldDB" id="I4CB79"/>
<evidence type="ECO:0000256" key="7">
    <source>
        <dbReference type="ARBA" id="ARBA00022679"/>
    </source>
</evidence>
<dbReference type="OrthoDB" id="9766909at2"/>
<dbReference type="SUPFAM" id="SSF53955">
    <property type="entry name" value="Lysozyme-like"/>
    <property type="match status" value="1"/>
</dbReference>
<keyword evidence="5" id="KW-0645">Protease</keyword>
<dbReference type="EMBL" id="CP003360">
    <property type="protein sequence ID" value="AFM26820.1"/>
    <property type="molecule type" value="Genomic_DNA"/>
</dbReference>
<dbReference type="Proteomes" id="UP000006055">
    <property type="component" value="Chromosome"/>
</dbReference>
<dbReference type="GO" id="GO:0009252">
    <property type="term" value="P:peptidoglycan biosynthetic process"/>
    <property type="evidence" value="ECO:0007669"/>
    <property type="project" value="UniProtKB-UniPathway"/>
</dbReference>
<feature type="transmembrane region" description="Helical" evidence="12">
    <location>
        <begin position="12"/>
        <end position="34"/>
    </location>
</feature>
<comment type="pathway">
    <text evidence="1">Cell wall biogenesis; peptidoglycan biosynthesis.</text>
</comment>
<dbReference type="UniPathway" id="UPA00219"/>
<dbReference type="InterPro" id="IPR009647">
    <property type="entry name" value="PBP_C"/>
</dbReference>
<keyword evidence="8" id="KW-0378">Hydrolase</keyword>
<dbReference type="STRING" id="706587.Desti_4183"/>
<keyword evidence="9" id="KW-0511">Multifunctional enzyme</keyword>
<comment type="similarity">
    <text evidence="3">In the N-terminal section; belongs to the glycosyltransferase 51 family.</text>
</comment>
<dbReference type="GO" id="GO:0008955">
    <property type="term" value="F:peptidoglycan glycosyltransferase activity"/>
    <property type="evidence" value="ECO:0007669"/>
    <property type="project" value="UniProtKB-EC"/>
</dbReference>
<dbReference type="PANTHER" id="PTHR32282:SF15">
    <property type="entry name" value="PENICILLIN-BINDING PROTEIN 1C"/>
    <property type="match status" value="1"/>
</dbReference>
<evidence type="ECO:0000259" key="14">
    <source>
        <dbReference type="Pfam" id="PF00912"/>
    </source>
</evidence>
<keyword evidence="12" id="KW-0812">Transmembrane</keyword>
<keyword evidence="12" id="KW-0472">Membrane</keyword>
<evidence type="ECO:0000313" key="16">
    <source>
        <dbReference type="EMBL" id="AFM26820.1"/>
    </source>
</evidence>
<evidence type="ECO:0000256" key="3">
    <source>
        <dbReference type="ARBA" id="ARBA00007739"/>
    </source>
</evidence>
<name>I4CB79_DESTA</name>
<dbReference type="InterPro" id="IPR012338">
    <property type="entry name" value="Beta-lactam/transpept-like"/>
</dbReference>
<evidence type="ECO:0000256" key="12">
    <source>
        <dbReference type="SAM" id="Phobius"/>
    </source>
</evidence>
<evidence type="ECO:0000256" key="9">
    <source>
        <dbReference type="ARBA" id="ARBA00023268"/>
    </source>
</evidence>
<dbReference type="GO" id="GO:0004180">
    <property type="term" value="F:carboxypeptidase activity"/>
    <property type="evidence" value="ECO:0007669"/>
    <property type="project" value="UniProtKB-KW"/>
</dbReference>